<evidence type="ECO:0000256" key="5">
    <source>
        <dbReference type="ARBA" id="ARBA00022723"/>
    </source>
</evidence>
<evidence type="ECO:0000256" key="3">
    <source>
        <dbReference type="ARBA" id="ARBA00006958"/>
    </source>
</evidence>
<evidence type="ECO:0000313" key="11">
    <source>
        <dbReference type="Proteomes" id="UP000054018"/>
    </source>
</evidence>
<dbReference type="GO" id="GO:0004518">
    <property type="term" value="F:nuclease activity"/>
    <property type="evidence" value="ECO:0007669"/>
    <property type="project" value="UniProtKB-KW"/>
</dbReference>
<evidence type="ECO:0000256" key="4">
    <source>
        <dbReference type="ARBA" id="ARBA00022722"/>
    </source>
</evidence>
<accession>A0A0C9YVJ4</accession>
<keyword evidence="5" id="KW-0479">Metal-binding</keyword>
<evidence type="ECO:0000313" key="10">
    <source>
        <dbReference type="EMBL" id="KIK14212.1"/>
    </source>
</evidence>
<evidence type="ECO:0000256" key="6">
    <source>
        <dbReference type="ARBA" id="ARBA00022801"/>
    </source>
</evidence>
<evidence type="ECO:0000256" key="2">
    <source>
        <dbReference type="ARBA" id="ARBA00004123"/>
    </source>
</evidence>
<keyword evidence="6" id="KW-0378">Hydrolase</keyword>
<dbReference type="PANTHER" id="PTHR22930:SF259">
    <property type="entry name" value="OS08G0106900 PROTEIN"/>
    <property type="match status" value="1"/>
</dbReference>
<dbReference type="GO" id="GO:0016787">
    <property type="term" value="F:hydrolase activity"/>
    <property type="evidence" value="ECO:0007669"/>
    <property type="project" value="UniProtKB-KW"/>
</dbReference>
<keyword evidence="4" id="KW-0540">Nuclease</keyword>
<dbReference type="GO" id="GO:0005634">
    <property type="term" value="C:nucleus"/>
    <property type="evidence" value="ECO:0007669"/>
    <property type="project" value="UniProtKB-SubCell"/>
</dbReference>
<reference evidence="11" key="2">
    <citation type="submission" date="2015-01" db="EMBL/GenBank/DDBJ databases">
        <title>Evolutionary Origins and Diversification of the Mycorrhizal Mutualists.</title>
        <authorList>
            <consortium name="DOE Joint Genome Institute"/>
            <consortium name="Mycorrhizal Genomics Consortium"/>
            <person name="Kohler A."/>
            <person name="Kuo A."/>
            <person name="Nagy L.G."/>
            <person name="Floudas D."/>
            <person name="Copeland A."/>
            <person name="Barry K.W."/>
            <person name="Cichocki N."/>
            <person name="Veneault-Fourrey C."/>
            <person name="LaButti K."/>
            <person name="Lindquist E.A."/>
            <person name="Lipzen A."/>
            <person name="Lundell T."/>
            <person name="Morin E."/>
            <person name="Murat C."/>
            <person name="Riley R."/>
            <person name="Ohm R."/>
            <person name="Sun H."/>
            <person name="Tunlid A."/>
            <person name="Henrissat B."/>
            <person name="Grigoriev I.V."/>
            <person name="Hibbett D.S."/>
            <person name="Martin F."/>
        </authorList>
    </citation>
    <scope>NUCLEOTIDE SEQUENCE [LARGE SCALE GENOMIC DNA]</scope>
    <source>
        <strain evidence="11">441</strain>
    </source>
</reference>
<comment type="similarity">
    <text evidence="3">Belongs to the HARBI1 family.</text>
</comment>
<dbReference type="OrthoDB" id="2430314at2759"/>
<dbReference type="Proteomes" id="UP000054018">
    <property type="component" value="Unassembled WGS sequence"/>
</dbReference>
<dbReference type="InterPro" id="IPR058353">
    <property type="entry name" value="DUF8040"/>
</dbReference>
<protein>
    <recommendedName>
        <fullName evidence="12">DDE Tnp4 domain-containing protein</fullName>
    </recommendedName>
</protein>
<dbReference type="InterPro" id="IPR045249">
    <property type="entry name" value="HARBI1-like"/>
</dbReference>
<keyword evidence="11" id="KW-1185">Reference proteome</keyword>
<organism evidence="10 11">
    <name type="scientific">Pisolithus microcarpus 441</name>
    <dbReference type="NCBI Taxonomy" id="765257"/>
    <lineage>
        <taxon>Eukaryota</taxon>
        <taxon>Fungi</taxon>
        <taxon>Dikarya</taxon>
        <taxon>Basidiomycota</taxon>
        <taxon>Agaricomycotina</taxon>
        <taxon>Agaricomycetes</taxon>
        <taxon>Agaricomycetidae</taxon>
        <taxon>Boletales</taxon>
        <taxon>Sclerodermatineae</taxon>
        <taxon>Pisolithaceae</taxon>
        <taxon>Pisolithus</taxon>
    </lineage>
</organism>
<dbReference type="GO" id="GO:0046872">
    <property type="term" value="F:metal ion binding"/>
    <property type="evidence" value="ECO:0007669"/>
    <property type="project" value="UniProtKB-KW"/>
</dbReference>
<dbReference type="Pfam" id="PF13359">
    <property type="entry name" value="DDE_Tnp_4"/>
    <property type="match status" value="1"/>
</dbReference>
<dbReference type="Pfam" id="PF26138">
    <property type="entry name" value="DUF8040"/>
    <property type="match status" value="1"/>
</dbReference>
<dbReference type="InterPro" id="IPR027806">
    <property type="entry name" value="HARBI1_dom"/>
</dbReference>
<proteinExistence type="inferred from homology"/>
<gene>
    <name evidence="10" type="ORF">PISMIDRAFT_17464</name>
</gene>
<evidence type="ECO:0000256" key="7">
    <source>
        <dbReference type="ARBA" id="ARBA00023242"/>
    </source>
</evidence>
<feature type="domain" description="DDE Tnp4" evidence="8">
    <location>
        <begin position="194"/>
        <end position="341"/>
    </location>
</feature>
<evidence type="ECO:0008006" key="12">
    <source>
        <dbReference type="Google" id="ProtNLM"/>
    </source>
</evidence>
<comment type="cofactor">
    <cofactor evidence="1">
        <name>a divalent metal cation</name>
        <dbReference type="ChEBI" id="CHEBI:60240"/>
    </cofactor>
</comment>
<evidence type="ECO:0000259" key="9">
    <source>
        <dbReference type="Pfam" id="PF26138"/>
    </source>
</evidence>
<keyword evidence="7" id="KW-0539">Nucleus</keyword>
<comment type="subcellular location">
    <subcellularLocation>
        <location evidence="2">Nucleus</location>
    </subcellularLocation>
</comment>
<dbReference type="AlphaFoldDB" id="A0A0C9YVJ4"/>
<name>A0A0C9YVJ4_9AGAM</name>
<dbReference type="PANTHER" id="PTHR22930">
    <property type="match status" value="1"/>
</dbReference>
<feature type="domain" description="DUF8040" evidence="9">
    <location>
        <begin position="61"/>
        <end position="154"/>
    </location>
</feature>
<reference evidence="10 11" key="1">
    <citation type="submission" date="2014-04" db="EMBL/GenBank/DDBJ databases">
        <authorList>
            <consortium name="DOE Joint Genome Institute"/>
            <person name="Kuo A."/>
            <person name="Kohler A."/>
            <person name="Costa M.D."/>
            <person name="Nagy L.G."/>
            <person name="Floudas D."/>
            <person name="Copeland A."/>
            <person name="Barry K.W."/>
            <person name="Cichocki N."/>
            <person name="Veneault-Fourrey C."/>
            <person name="LaButti K."/>
            <person name="Lindquist E.A."/>
            <person name="Lipzen A."/>
            <person name="Lundell T."/>
            <person name="Morin E."/>
            <person name="Murat C."/>
            <person name="Sun H."/>
            <person name="Tunlid A."/>
            <person name="Henrissat B."/>
            <person name="Grigoriev I.V."/>
            <person name="Hibbett D.S."/>
            <person name="Martin F."/>
            <person name="Nordberg H.P."/>
            <person name="Cantor M.N."/>
            <person name="Hua S.X."/>
        </authorList>
    </citation>
    <scope>NUCLEOTIDE SEQUENCE [LARGE SCALE GENOMIC DNA]</scope>
    <source>
        <strain evidence="10 11">441</strain>
    </source>
</reference>
<sequence length="421" mass="47785">MEDGWFPTNRVEGNDDENSRRSIRRRLALRQLRINKSAGALIALLSLLAAASRNNREAYHTSILSGQGWVDELLNGHPQRIRNELGIHKHVFLRLISILQEGHFRESRNVTLEEQLAIFLYTMVTGLSAHHVGERFQRSTDTISRYFKKMVEAFSEGPIYGTYVRLPRADSPIPSHITNNPKFYPFFKDAIGAIDGTHIACMPSANEWDLMRNQKGFLSQNCLIACSFDGLITYVLGGWEGSAADATVYHNARLSDLAIPDGRYYLADAGFLSTPQLLSLLIPYRPKNRKELFNLRHAMLRNDIKRNFGIIKRHFRALVLPPEFNMGVQSRLPAAACCIHNIIHLHDPDDIEIPDPDHEDEEGPLLEPETGEVGRLQEVPLTAESRRQMNALRDTIAAQMWADYCGERARRGMPPIIEELN</sequence>
<dbReference type="EMBL" id="KN833950">
    <property type="protein sequence ID" value="KIK14212.1"/>
    <property type="molecule type" value="Genomic_DNA"/>
</dbReference>
<evidence type="ECO:0000256" key="1">
    <source>
        <dbReference type="ARBA" id="ARBA00001968"/>
    </source>
</evidence>
<dbReference type="HOGENOM" id="CLU_040082_0_0_1"/>
<evidence type="ECO:0000259" key="8">
    <source>
        <dbReference type="Pfam" id="PF13359"/>
    </source>
</evidence>